<name>A0AA42WBA7_9BURK</name>
<accession>A0AA42WBA7</accession>
<organism evidence="1 2">
    <name type="scientific">Achromobacter marplatensis</name>
    <dbReference type="NCBI Taxonomy" id="470868"/>
    <lineage>
        <taxon>Bacteria</taxon>
        <taxon>Pseudomonadati</taxon>
        <taxon>Pseudomonadota</taxon>
        <taxon>Betaproteobacteria</taxon>
        <taxon>Burkholderiales</taxon>
        <taxon>Alcaligenaceae</taxon>
        <taxon>Achromobacter</taxon>
    </lineage>
</organism>
<dbReference type="Proteomes" id="UP001161276">
    <property type="component" value="Unassembled WGS sequence"/>
</dbReference>
<dbReference type="RefSeq" id="WP_280026850.1">
    <property type="nucleotide sequence ID" value="NZ_CBDEUO010000003.1"/>
</dbReference>
<evidence type="ECO:0000313" key="1">
    <source>
        <dbReference type="EMBL" id="MDH2051131.1"/>
    </source>
</evidence>
<proteinExistence type="predicted"/>
<gene>
    <name evidence="1" type="ORF">N5K24_12030</name>
</gene>
<evidence type="ECO:0000313" key="2">
    <source>
        <dbReference type="Proteomes" id="UP001161276"/>
    </source>
</evidence>
<dbReference type="EMBL" id="JAOCKG010000004">
    <property type="protein sequence ID" value="MDH2051131.1"/>
    <property type="molecule type" value="Genomic_DNA"/>
</dbReference>
<reference evidence="1" key="1">
    <citation type="submission" date="2022-09" db="EMBL/GenBank/DDBJ databases">
        <title>Intensive care unit water sources are persistently colonized with multi-drug resistant bacteria and are the site of extensive horizontal gene transfer of antibiotic resistance genes.</title>
        <authorList>
            <person name="Diorio-Toth L."/>
        </authorList>
    </citation>
    <scope>NUCLEOTIDE SEQUENCE</scope>
    <source>
        <strain evidence="1">GD03676</strain>
    </source>
</reference>
<comment type="caution">
    <text evidence="1">The sequence shown here is derived from an EMBL/GenBank/DDBJ whole genome shotgun (WGS) entry which is preliminary data.</text>
</comment>
<protein>
    <submittedName>
        <fullName evidence="1">Uncharacterized protein</fullName>
    </submittedName>
</protein>
<sequence length="114" mass="12474">MSTIHNPRDGVLLVRCASDEALLQAGRRNGLVTNLPIDGTAEWSDGVLVLSGRPGLRGTGRYRDAGEEGREEIMETSPHLYAMIVGADPQDLRYQDFDIVHQAEGWDVPGWGEA</sequence>
<dbReference type="AlphaFoldDB" id="A0AA42WBA7"/>